<protein>
    <submittedName>
        <fullName evidence="1">Uncharacterized protein</fullName>
    </submittedName>
</protein>
<reference evidence="1" key="1">
    <citation type="submission" date="2018-02" db="EMBL/GenBank/DDBJ databases">
        <title>Rhizophora mucronata_Transcriptome.</title>
        <authorList>
            <person name="Meera S.P."/>
            <person name="Sreeshan A."/>
            <person name="Augustine A."/>
        </authorList>
    </citation>
    <scope>NUCLEOTIDE SEQUENCE</scope>
    <source>
        <tissue evidence="1">Leaf</tissue>
    </source>
</reference>
<evidence type="ECO:0000313" key="1">
    <source>
        <dbReference type="EMBL" id="MBW84453.1"/>
    </source>
</evidence>
<dbReference type="EMBL" id="GGEC01003970">
    <property type="protein sequence ID" value="MBW84453.1"/>
    <property type="molecule type" value="Transcribed_RNA"/>
</dbReference>
<accession>A0A2P2ITA8</accession>
<name>A0A2P2ITA8_RHIMU</name>
<sequence length="12" mass="1386">MRVYTRVSSVGM</sequence>
<organism evidence="1">
    <name type="scientific">Rhizophora mucronata</name>
    <name type="common">Asiatic mangrove</name>
    <dbReference type="NCBI Taxonomy" id="61149"/>
    <lineage>
        <taxon>Eukaryota</taxon>
        <taxon>Viridiplantae</taxon>
        <taxon>Streptophyta</taxon>
        <taxon>Embryophyta</taxon>
        <taxon>Tracheophyta</taxon>
        <taxon>Spermatophyta</taxon>
        <taxon>Magnoliopsida</taxon>
        <taxon>eudicotyledons</taxon>
        <taxon>Gunneridae</taxon>
        <taxon>Pentapetalae</taxon>
        <taxon>rosids</taxon>
        <taxon>fabids</taxon>
        <taxon>Malpighiales</taxon>
        <taxon>Rhizophoraceae</taxon>
        <taxon>Rhizophora</taxon>
    </lineage>
</organism>
<proteinExistence type="predicted"/>